<name>F9WCV6_TRYCI</name>
<dbReference type="OMA" id="TETEQHE"/>
<reference evidence="1 2" key="2">
    <citation type="journal article" date="2012" name="Proc. Natl. Acad. Sci. U.S.A.">
        <title>Antigenic diversity is generated by distinct evolutionary mechanisms in African trypanosome species.</title>
        <authorList>
            <person name="Jackson A.P."/>
            <person name="Berry A."/>
            <person name="Aslett M."/>
            <person name="Allison H.C."/>
            <person name="Burton P."/>
            <person name="Vavrova-Anderson J."/>
            <person name="Brown R."/>
            <person name="Browne H."/>
            <person name="Corton N."/>
            <person name="Hauser H."/>
            <person name="Gamble J."/>
            <person name="Gilderthorp R."/>
            <person name="Marcello L."/>
            <person name="McQuillan J."/>
            <person name="Otto T.D."/>
            <person name="Quail M.A."/>
            <person name="Sanders M.J."/>
            <person name="van Tonder A."/>
            <person name="Ginger M.L."/>
            <person name="Field M.C."/>
            <person name="Barry J.D."/>
            <person name="Hertz-Fowler C."/>
            <person name="Berriman M."/>
        </authorList>
    </citation>
    <scope>NUCLEOTIDE SEQUENCE [LARGE SCALE GENOMIC DNA]</scope>
    <source>
        <strain evidence="1 2">IL3000</strain>
    </source>
</reference>
<proteinExistence type="predicted"/>
<evidence type="ECO:0000313" key="1">
    <source>
        <dbReference type="EMBL" id="CCD15104.1"/>
    </source>
</evidence>
<sequence length="753" mass="81449">MDLTGGCSCAQLGSGGRRGSHCQRRSQERQLASHGELGFAISAPPRPSEADLTRVLQECVSELHIGPYGMLSPCVGANGELLLVRRRAGNILDKLRVFPIYYELGCTFLAGNGAGPSAHTLTCYNRMRHLVDGHGRMLLLSTSLLRQLLLPTARYPIQGTASAARNRLRIVRVLRSLTGPGELCGFPVPTGPEEDDTAALDFIGRLSRLCLWDMRVHIIGGMATVPRSVLGGCIYFMMSTEVEGDALAILWRLFLSYLCSPNDCGRGAVRACVVAARSRVLLDDPAVCLIPCTGLPLVYSCRLSFGSFFLPTTGAPYSAYQGANTPYFELGTRCHSRGGCPSHSPGTSGPAVSRKPYLIMLLTIDSEGGLLNFAYASPPQGDGRRDGEEGGCCEVVKGTRCVEGRWSEAEQEEVQWEGARMLYEWAWTHGVSVIVTSSHAPPVIKTFGQRYSAECSAVGGGSRCSPVFMVDQIDAHVLDAMLRRLQYRYYVSSGVDNTGSNGMSARPTTAILRRGRLQLPDREEDALLPCCYIAHGDLETLAAPTSLTMKPHQRDGAAVRGVFLQMDPEFFRAARCGPEGIAPGEGAGAMLLASPSSHHRRSHTALLMKCAEYTLLAVDPSSAPRCRAAECGLGVARAGGAQEIVMARHMRRNAEAIRQGIMPVHHNPGRSAAQEDAPVLAAVLDIISEALLEVPRRIASYVSSHHTPLRHAWLRLERDELQKKCGGSRCSMMLEQDASPLRGGGKKPPFILK</sequence>
<reference evidence="2" key="1">
    <citation type="submission" date="2011-07" db="EMBL/GenBank/DDBJ databases">
        <title>Divergent evolution of antigenic variation in African trypanosomes.</title>
        <authorList>
            <person name="Jackson A.P."/>
            <person name="Berry A."/>
            <person name="Allison H.C."/>
            <person name="Burton P."/>
            <person name="Anderson J."/>
            <person name="Aslett M."/>
            <person name="Brown R."/>
            <person name="Corton N."/>
            <person name="Harris D."/>
            <person name="Hauser H."/>
            <person name="Gamble J."/>
            <person name="Gilderthorp R."/>
            <person name="McQuillan J."/>
            <person name="Quail M.A."/>
            <person name="Sanders M."/>
            <person name="Van Tonder A."/>
            <person name="Ginger M.L."/>
            <person name="Donelson J.E."/>
            <person name="Field M.C."/>
            <person name="Barry J.D."/>
            <person name="Berriman M."/>
            <person name="Hertz-Fowler C."/>
        </authorList>
    </citation>
    <scope>NUCLEOTIDE SEQUENCE [LARGE SCALE GENOMIC DNA]</scope>
    <source>
        <strain evidence="2">IL3000</strain>
    </source>
</reference>
<organism evidence="1 2">
    <name type="scientific">Trypanosoma congolense (strain IL3000)</name>
    <dbReference type="NCBI Taxonomy" id="1068625"/>
    <lineage>
        <taxon>Eukaryota</taxon>
        <taxon>Discoba</taxon>
        <taxon>Euglenozoa</taxon>
        <taxon>Kinetoplastea</taxon>
        <taxon>Metakinetoplastina</taxon>
        <taxon>Trypanosomatida</taxon>
        <taxon>Trypanosomatidae</taxon>
        <taxon>Trypanosoma</taxon>
        <taxon>Nannomonas</taxon>
    </lineage>
</organism>
<dbReference type="AlphaFoldDB" id="F9WCV6"/>
<dbReference type="EMBL" id="CAEQ01001775">
    <property type="protein sequence ID" value="CCD15104.1"/>
    <property type="molecule type" value="Genomic_DNA"/>
</dbReference>
<dbReference type="VEuPathDB" id="TriTrypDB:TcIL3000_0_56660"/>
<accession>F9WCV6</accession>
<comment type="caution">
    <text evidence="1">The sequence shown here is derived from an EMBL/GenBank/DDBJ whole genome shotgun (WGS) entry which is preliminary data.</text>
</comment>
<feature type="non-terminal residue" evidence="1">
    <location>
        <position position="753"/>
    </location>
</feature>
<evidence type="ECO:0000313" key="2">
    <source>
        <dbReference type="Proteomes" id="UP000000702"/>
    </source>
</evidence>
<dbReference type="Proteomes" id="UP000000702">
    <property type="component" value="Unassembled WGS sequence"/>
</dbReference>
<gene>
    <name evidence="1" type="ORF">TCIL3000_0_56660</name>
</gene>
<keyword evidence="2" id="KW-1185">Reference proteome</keyword>
<protein>
    <submittedName>
        <fullName evidence="1">WGS project CAEQ00000000 data, annotated contig 2280</fullName>
    </submittedName>
</protein>